<gene>
    <name evidence="1" type="ORF">FPPS064S07_02397</name>
</gene>
<dbReference type="AlphaFoldDB" id="A0A564SSF1"/>
<reference evidence="1 2" key="1">
    <citation type="submission" date="2019-07" db="EMBL/GenBank/DDBJ databases">
        <authorList>
            <person name="Hibberd C M."/>
            <person name="Gehrig L. J."/>
            <person name="Chang H.-W."/>
            <person name="Venkatesh S."/>
        </authorList>
    </citation>
    <scope>NUCLEOTIDE SEQUENCE [LARGE SCALE GENOMIC DNA]</scope>
    <source>
        <strain evidence="1">Faecalibacterium_prausnitzii_JG_BgPS064</strain>
    </source>
</reference>
<name>A0A564SSF1_9FIRM</name>
<accession>A0A564SSF1</accession>
<keyword evidence="2" id="KW-1185">Reference proteome</keyword>
<evidence type="ECO:0000313" key="1">
    <source>
        <dbReference type="EMBL" id="VUW97738.1"/>
    </source>
</evidence>
<evidence type="ECO:0000313" key="2">
    <source>
        <dbReference type="Proteomes" id="UP000406184"/>
    </source>
</evidence>
<dbReference type="Proteomes" id="UP000406184">
    <property type="component" value="Unassembled WGS sequence"/>
</dbReference>
<dbReference type="RefSeq" id="WP_187357335.1">
    <property type="nucleotide sequence ID" value="NZ_CABHMY010000086.1"/>
</dbReference>
<dbReference type="EMBL" id="CABHMY010000086">
    <property type="protein sequence ID" value="VUW97738.1"/>
    <property type="molecule type" value="Genomic_DNA"/>
</dbReference>
<dbReference type="Pfam" id="PF13289">
    <property type="entry name" value="SIR2_2"/>
    <property type="match status" value="1"/>
</dbReference>
<dbReference type="SUPFAM" id="SSF52467">
    <property type="entry name" value="DHS-like NAD/FAD-binding domain"/>
    <property type="match status" value="1"/>
</dbReference>
<organism evidence="1 2">
    <name type="scientific">Faecalibacterium prausnitzii</name>
    <dbReference type="NCBI Taxonomy" id="853"/>
    <lineage>
        <taxon>Bacteria</taxon>
        <taxon>Bacillati</taxon>
        <taxon>Bacillota</taxon>
        <taxon>Clostridia</taxon>
        <taxon>Eubacteriales</taxon>
        <taxon>Oscillospiraceae</taxon>
        <taxon>Faecalibacterium</taxon>
    </lineage>
</organism>
<protein>
    <submittedName>
        <fullName evidence="1">SIR2-like domain protein</fullName>
    </submittedName>
</protein>
<proteinExistence type="predicted"/>
<sequence>MDTNAKRYLELISQHLQEHHAALFVGSGFSLNADKVTSDVPDIPLWAGLAQKFKEKLGDSDQNDPLALAESVEIAYGRSELDHLLLDSIKDADYRPSPLYEKLLRLPWSDVFTTNYDTLLERAGENLVEKTFTLVTNKNDLVGSSGATRLIKLHGSFPSQRLFIITAEDYRTYPQKFAPFVNTVQQSLLENTLCMIGFSGNDPNFNNWIGWIRDNLGAENAPYLYLLSHEAVSDVRREWLHRRNIIVVDLSEIFSAESPYAIYEQTLDYLWNAYSEFHATGQNWKIEQLLGKNLNHTASIKEVLPILKKNRENCPKVLTLSDSNREWLKHLLSIARSILAEQCSQKDSDTENEIEYLYEYDWLNEKALLPLFSADIDLYQKILDRNSDVRSAEKCSVLLSMLRSFREHGDEENWNKKYEELVTIKSFLTDEQQEQLQWEKCLHSLFRYEFQQTKQQLREWRVSPDETLWALRKAALCAELGEYNTALSLLQNSLSNLRQRLSHQTRPDTFLVSLESPMMRLQSYVSQAYSSSNGEIDCKNSSQDFVDEHRRTIHRQYEVDWEDENKYFTSRLEAHWVPFQTYETKPGFDFGISSSTMHLGGEDEERILAFSFLRFREETGIPFRLGNVVEDTKAAGGAAERIALYCPLWAILTVVRTDEEKYMESALTRGVLSTWSQEDADECCQFYMDAVLRTEAELNEIKTHWANTFATRTARILLTTLSELCSKCSDKMMAQLLVFLKKLYDSPQKEHYLKAAPLVRRLISFYPVARRHDLVIQLLTFPLPDLKRLNVQLDLPDPFEALSASASGYETNSDRSYKEVEQLIAFVQSSDEHLSALNRLLYCGAHGLLSFEQKKWLGGFIWKDGKPHLPPYWLETVCLKLPSQYEEEETRYLCQSIVNKIAQNTSGAIRFPGGDEVFTELINVSLPHADDFTPEETSAILECSNKRIMALSENISRGVDIFGDKGMFISQIYQILHSLWTFTTLRSQWTPTEKDCTVMSEIIAQCDSHHISHHGIKRQWSILLKQDFESKKDLEHSLRSADTKRAHSCYNVLATTICNPNKRLLPDDELCIGLEVAAQQIAWGVPKQLVSALQTVSHAVQYRSDLLTMQSIELIVTGLSRLVEQTRISSDDTVATASEKGDIRRWAVILATKIDAGKISKDGQEILKDWRAVSQDKDEFAEIRNGQR</sequence>
<dbReference type="InterPro" id="IPR029035">
    <property type="entry name" value="DHS-like_NAD/FAD-binding_dom"/>
</dbReference>